<comment type="cofactor">
    <cofactor evidence="1 15">
        <name>Mg(2+)</name>
        <dbReference type="ChEBI" id="CHEBI:18420"/>
    </cofactor>
</comment>
<dbReference type="Proteomes" id="UP000470384">
    <property type="component" value="Unassembled WGS sequence"/>
</dbReference>
<protein>
    <recommendedName>
        <fullName evidence="6 15">Phosphoenolpyruvate synthase</fullName>
        <shortName evidence="15">PEP synthase</shortName>
        <ecNumber evidence="5 15">2.7.9.2</ecNumber>
    </recommendedName>
    <alternativeName>
        <fullName evidence="13 15">Pyruvate, water dikinase</fullName>
    </alternativeName>
</protein>
<comment type="pathway">
    <text evidence="3 15">Carbohydrate biosynthesis; gluconeogenesis.</text>
</comment>
<evidence type="ECO:0000256" key="12">
    <source>
        <dbReference type="ARBA" id="ARBA00022842"/>
    </source>
</evidence>
<dbReference type="PRINTS" id="PR01736">
    <property type="entry name" value="PHPHTRNFRASE"/>
</dbReference>
<evidence type="ECO:0000259" key="16">
    <source>
        <dbReference type="Pfam" id="PF00391"/>
    </source>
</evidence>
<dbReference type="Gene3D" id="3.30.1490.20">
    <property type="entry name" value="ATP-grasp fold, A domain"/>
    <property type="match status" value="1"/>
</dbReference>
<dbReference type="Gene3D" id="3.50.30.10">
    <property type="entry name" value="Phosphohistidine domain"/>
    <property type="match status" value="1"/>
</dbReference>
<dbReference type="SUPFAM" id="SSF56059">
    <property type="entry name" value="Glutathione synthetase ATP-binding domain-like"/>
    <property type="match status" value="1"/>
</dbReference>
<dbReference type="Gene3D" id="3.20.20.60">
    <property type="entry name" value="Phosphoenolpyruvate-binding domains"/>
    <property type="match status" value="1"/>
</dbReference>
<evidence type="ECO:0000256" key="13">
    <source>
        <dbReference type="ARBA" id="ARBA00033470"/>
    </source>
</evidence>
<dbReference type="InterPro" id="IPR006319">
    <property type="entry name" value="PEP_synth"/>
</dbReference>
<dbReference type="InterPro" id="IPR018274">
    <property type="entry name" value="PEP_util_AS"/>
</dbReference>
<dbReference type="FunFam" id="3.30.1490.20:FF:000010">
    <property type="entry name" value="Phosphoenolpyruvate synthase"/>
    <property type="match status" value="1"/>
</dbReference>
<dbReference type="PANTHER" id="PTHR43030:SF1">
    <property type="entry name" value="PHOSPHOENOLPYRUVATE SYNTHASE"/>
    <property type="match status" value="1"/>
</dbReference>
<sequence>MILWLEDARVEDVPRVGGKNASLGEMIANLSAMGVDVPGGFATTADAYRRFVAENGLDAIIREQTDALAKGDSDLADVGKTIRKAFLKAKMPAALAKLIADAYRDLGAREGKRTPDVAVRSSATAEDLPEASFAGQQESYLNIRGRDALIDHVRKCYASLFTDRAITYRNNNGFDHLQVALSVGVQRMVRSDRGAAGVMFSIDTETGFPDVVLITGAWGLGEAVVQGIADPDEYMVFKPLMDDETLSPIVERTLGTKEKKLVYAEGGTKPTKWLRTKADERARFTLTNDEVLTLARWAVTIEQHYGRPMDIEWAKDGKTGELAIVQARPETVQSRAEATDLKTFSITNKGRQLTTGLAVGAGAATGKVINLASPHDIDKFEDGAVLVTTITDPDWVPIMKRAAAIVTDHGGRTSHAAIVSRELGLPAIVGTHDATKVLKTGTDVTVSCAEGDEGRIYEGIADVKAEALSLEDLPETKTRVMLNMATPSAALRWWRLPADGIGLARMEFIINNIIKIHPLALTRFDEVKDKQARRQIEKMTQGYADKSRYFVDTLAYGVARLAASQYPNPVIVRMSDFKTNEYAELIGGRQFEPHEENPMIGWRGASRYYADDYKDGFALECEALAKVRKQMGFTNVVVMIPFCRTLEEADQTLDTMAAHGLVRGDDGLDVYVMCEVPSNVILADEFSERFDGFSIGSNDLTQLTLGVDRDSSLLAHLFDEENPAVKRMIESVIGTAHKHHRKVGLCGQGPSDKPSFARFLVECDIDSMSVTPDSFIRTKHAVAEAEAALETSQDQAAAE</sequence>
<evidence type="ECO:0000256" key="9">
    <source>
        <dbReference type="ARBA" id="ARBA00022741"/>
    </source>
</evidence>
<evidence type="ECO:0000256" key="7">
    <source>
        <dbReference type="ARBA" id="ARBA00022679"/>
    </source>
</evidence>
<dbReference type="Pfam" id="PF02896">
    <property type="entry name" value="PEP-utilizers_C"/>
    <property type="match status" value="1"/>
</dbReference>
<organism evidence="19 20">
    <name type="scientific">Pyruvatibacter mobilis</name>
    <dbReference type="NCBI Taxonomy" id="1712261"/>
    <lineage>
        <taxon>Bacteria</taxon>
        <taxon>Pseudomonadati</taxon>
        <taxon>Pseudomonadota</taxon>
        <taxon>Alphaproteobacteria</taxon>
        <taxon>Hyphomicrobiales</taxon>
        <taxon>Parvibaculaceae</taxon>
        <taxon>Pyruvatibacter</taxon>
    </lineage>
</organism>
<dbReference type="AlphaFoldDB" id="A0A845QCI2"/>
<dbReference type="InterPro" id="IPR002192">
    <property type="entry name" value="PPDK_AMP/ATP-bd"/>
</dbReference>
<evidence type="ECO:0000313" key="20">
    <source>
        <dbReference type="Proteomes" id="UP000470384"/>
    </source>
</evidence>
<dbReference type="InterPro" id="IPR015813">
    <property type="entry name" value="Pyrv/PenolPyrv_kinase-like_dom"/>
</dbReference>
<reference evidence="19 20" key="1">
    <citation type="journal article" date="2016" name="Int. J. Syst. Evol. Microbiol.">
        <title>Pyruvatibacter mobilis gen. nov., sp. nov., a marine bacterium from the culture broth of Picochlorum sp. 122.</title>
        <authorList>
            <person name="Wang G."/>
            <person name="Tang M."/>
            <person name="Wu H."/>
            <person name="Dai S."/>
            <person name="Li T."/>
            <person name="Chen C."/>
            <person name="He H."/>
            <person name="Fan J."/>
            <person name="Xiang W."/>
            <person name="Li X."/>
        </authorList>
    </citation>
    <scope>NUCLEOTIDE SEQUENCE [LARGE SCALE GENOMIC DNA]</scope>
    <source>
        <strain evidence="19 20">GYP-11</strain>
    </source>
</reference>
<evidence type="ECO:0000256" key="6">
    <source>
        <dbReference type="ARBA" id="ARBA00021623"/>
    </source>
</evidence>
<dbReference type="GO" id="GO:0008986">
    <property type="term" value="F:pyruvate, water dikinase activity"/>
    <property type="evidence" value="ECO:0007669"/>
    <property type="project" value="UniProtKB-EC"/>
</dbReference>
<dbReference type="NCBIfam" id="TIGR01418">
    <property type="entry name" value="PEP_synth"/>
    <property type="match status" value="1"/>
</dbReference>
<dbReference type="EC" id="2.7.9.2" evidence="5 15"/>
<dbReference type="PROSITE" id="PS00742">
    <property type="entry name" value="PEP_ENZYMES_2"/>
    <property type="match status" value="1"/>
</dbReference>
<evidence type="ECO:0000256" key="1">
    <source>
        <dbReference type="ARBA" id="ARBA00001946"/>
    </source>
</evidence>
<proteinExistence type="inferred from homology"/>
<comment type="caution">
    <text evidence="19">The sequence shown here is derived from an EMBL/GenBank/DDBJ whole genome shotgun (WGS) entry which is preliminary data.</text>
</comment>
<evidence type="ECO:0000256" key="14">
    <source>
        <dbReference type="ARBA" id="ARBA00047700"/>
    </source>
</evidence>
<evidence type="ECO:0000256" key="3">
    <source>
        <dbReference type="ARBA" id="ARBA00004742"/>
    </source>
</evidence>
<dbReference type="Pfam" id="PF01326">
    <property type="entry name" value="PPDK_N"/>
    <property type="match status" value="1"/>
</dbReference>
<keyword evidence="10 15" id="KW-0418">Kinase</keyword>
<dbReference type="InterPro" id="IPR008279">
    <property type="entry name" value="PEP-util_enz_mobile_dom"/>
</dbReference>
<gene>
    <name evidence="19" type="primary">ppsA</name>
    <name evidence="19" type="ORF">GTQ45_11530</name>
</gene>
<dbReference type="Pfam" id="PF00391">
    <property type="entry name" value="PEP-utilizers"/>
    <property type="match status" value="1"/>
</dbReference>
<dbReference type="Gene3D" id="3.30.470.20">
    <property type="entry name" value="ATP-grasp fold, B domain"/>
    <property type="match status" value="1"/>
</dbReference>
<evidence type="ECO:0000256" key="11">
    <source>
        <dbReference type="ARBA" id="ARBA00022840"/>
    </source>
</evidence>
<dbReference type="PROSITE" id="PS00370">
    <property type="entry name" value="PEP_ENZYMES_PHOS_SITE"/>
    <property type="match status" value="1"/>
</dbReference>
<keyword evidence="11 15" id="KW-0067">ATP-binding</keyword>
<dbReference type="InterPro" id="IPR040442">
    <property type="entry name" value="Pyrv_kinase-like_dom_sf"/>
</dbReference>
<keyword evidence="7 15" id="KW-0808">Transferase</keyword>
<evidence type="ECO:0000256" key="10">
    <source>
        <dbReference type="ARBA" id="ARBA00022777"/>
    </source>
</evidence>
<evidence type="ECO:0000256" key="2">
    <source>
        <dbReference type="ARBA" id="ARBA00002988"/>
    </source>
</evidence>
<comment type="function">
    <text evidence="2 15">Catalyzes the phosphorylation of pyruvate to phosphoenolpyruvate.</text>
</comment>
<dbReference type="FunFam" id="3.30.470.20:FF:000017">
    <property type="entry name" value="Phosphoenolpyruvate synthase"/>
    <property type="match status" value="1"/>
</dbReference>
<dbReference type="UniPathway" id="UPA00138"/>
<dbReference type="GO" id="GO:0006094">
    <property type="term" value="P:gluconeogenesis"/>
    <property type="evidence" value="ECO:0007669"/>
    <property type="project" value="UniProtKB-UniPathway"/>
</dbReference>
<comment type="similarity">
    <text evidence="4 15">Belongs to the PEP-utilizing enzyme family.</text>
</comment>
<dbReference type="EMBL" id="WXYQ01000007">
    <property type="protein sequence ID" value="NBG96365.1"/>
    <property type="molecule type" value="Genomic_DNA"/>
</dbReference>
<dbReference type="GO" id="GO:0046872">
    <property type="term" value="F:metal ion binding"/>
    <property type="evidence" value="ECO:0007669"/>
    <property type="project" value="UniProtKB-KW"/>
</dbReference>
<dbReference type="InterPro" id="IPR013815">
    <property type="entry name" value="ATP_grasp_subdomain_1"/>
</dbReference>
<evidence type="ECO:0000259" key="18">
    <source>
        <dbReference type="Pfam" id="PF02896"/>
    </source>
</evidence>
<dbReference type="PIRSF" id="PIRSF000854">
    <property type="entry name" value="PEP_synthase"/>
    <property type="match status" value="1"/>
</dbReference>
<dbReference type="InterPro" id="IPR000121">
    <property type="entry name" value="PEP_util_C"/>
</dbReference>
<evidence type="ECO:0000256" key="8">
    <source>
        <dbReference type="ARBA" id="ARBA00022723"/>
    </source>
</evidence>
<dbReference type="GO" id="GO:0005524">
    <property type="term" value="F:ATP binding"/>
    <property type="evidence" value="ECO:0007669"/>
    <property type="project" value="UniProtKB-KW"/>
</dbReference>
<feature type="domain" description="PEP-utilising enzyme mobile" evidence="16">
    <location>
        <begin position="380"/>
        <end position="451"/>
    </location>
</feature>
<evidence type="ECO:0000313" key="19">
    <source>
        <dbReference type="EMBL" id="NBG96365.1"/>
    </source>
</evidence>
<name>A0A845QCI2_9HYPH</name>
<evidence type="ECO:0000259" key="17">
    <source>
        <dbReference type="Pfam" id="PF01326"/>
    </source>
</evidence>
<feature type="domain" description="PEP-utilising enzyme C-terminal" evidence="18">
    <location>
        <begin position="474"/>
        <end position="786"/>
    </location>
</feature>
<evidence type="ECO:0000256" key="15">
    <source>
        <dbReference type="PIRNR" id="PIRNR000854"/>
    </source>
</evidence>
<comment type="catalytic activity">
    <reaction evidence="14 15">
        <text>pyruvate + ATP + H2O = phosphoenolpyruvate + AMP + phosphate + 2 H(+)</text>
        <dbReference type="Rhea" id="RHEA:11364"/>
        <dbReference type="ChEBI" id="CHEBI:15361"/>
        <dbReference type="ChEBI" id="CHEBI:15377"/>
        <dbReference type="ChEBI" id="CHEBI:15378"/>
        <dbReference type="ChEBI" id="CHEBI:30616"/>
        <dbReference type="ChEBI" id="CHEBI:43474"/>
        <dbReference type="ChEBI" id="CHEBI:58702"/>
        <dbReference type="ChEBI" id="CHEBI:456215"/>
        <dbReference type="EC" id="2.7.9.2"/>
    </reaction>
</comment>
<dbReference type="SUPFAM" id="SSF52009">
    <property type="entry name" value="Phosphohistidine domain"/>
    <property type="match status" value="1"/>
</dbReference>
<dbReference type="InterPro" id="IPR036637">
    <property type="entry name" value="Phosphohistidine_dom_sf"/>
</dbReference>
<dbReference type="SUPFAM" id="SSF51621">
    <property type="entry name" value="Phosphoenolpyruvate/pyruvate domain"/>
    <property type="match status" value="1"/>
</dbReference>
<dbReference type="NCBIfam" id="NF005057">
    <property type="entry name" value="PRK06464.1"/>
    <property type="match status" value="1"/>
</dbReference>
<dbReference type="InterPro" id="IPR023151">
    <property type="entry name" value="PEP_util_CS"/>
</dbReference>
<keyword evidence="8 15" id="KW-0479">Metal-binding</keyword>
<keyword evidence="9 15" id="KW-0547">Nucleotide-binding</keyword>
<feature type="domain" description="Pyruvate phosphate dikinase AMP/ATP-binding" evidence="17">
    <location>
        <begin position="14"/>
        <end position="340"/>
    </location>
</feature>
<dbReference type="PANTHER" id="PTHR43030">
    <property type="entry name" value="PHOSPHOENOLPYRUVATE SYNTHASE"/>
    <property type="match status" value="1"/>
</dbReference>
<evidence type="ECO:0000256" key="4">
    <source>
        <dbReference type="ARBA" id="ARBA00007837"/>
    </source>
</evidence>
<keyword evidence="20" id="KW-1185">Reference proteome</keyword>
<accession>A0A845QCI2</accession>
<keyword evidence="12 15" id="KW-0460">Magnesium</keyword>
<keyword evidence="19" id="KW-0670">Pyruvate</keyword>
<evidence type="ECO:0000256" key="5">
    <source>
        <dbReference type="ARBA" id="ARBA00011996"/>
    </source>
</evidence>
<dbReference type="OrthoDB" id="9765468at2"/>